<dbReference type="RefSeq" id="WP_240826940.1">
    <property type="nucleotide sequence ID" value="NZ_JAKWBL010000001.1"/>
</dbReference>
<accession>A0ABS9SGT8</accession>
<reference evidence="2 3" key="1">
    <citation type="submission" date="2022-02" db="EMBL/GenBank/DDBJ databases">
        <authorList>
            <person name="Min J."/>
        </authorList>
    </citation>
    <scope>NUCLEOTIDE SEQUENCE [LARGE SCALE GENOMIC DNA]</scope>
    <source>
        <strain evidence="2 3">GR10-1</strain>
    </source>
</reference>
<name>A0ABS9SGT8_9BACT</name>
<evidence type="ECO:0000256" key="1">
    <source>
        <dbReference type="SAM" id="MobiDB-lite"/>
    </source>
</evidence>
<comment type="caution">
    <text evidence="2">The sequence shown here is derived from an EMBL/GenBank/DDBJ whole genome shotgun (WGS) entry which is preliminary data.</text>
</comment>
<protein>
    <submittedName>
        <fullName evidence="2">Uncharacterized protein</fullName>
    </submittedName>
</protein>
<sequence length="194" mass="22140">MAMVNADFFIAADTLRNFKIADSLINTSSSDILNITADKILNGGVKVTLENIAFKDVHTYYKVKIENNTKEDFLLGKTYMYWYDKQDQAKMIIKCSYLTYINFYPIIKPGTSQYIVFATRSPNVIESESLVLFIEERRKEKGVAGIVIGGKNYIDELAKVQTSVRSSVDSKAVKQTKPQEDEKPNKKSRRKKNK</sequence>
<evidence type="ECO:0000313" key="3">
    <source>
        <dbReference type="Proteomes" id="UP001202248"/>
    </source>
</evidence>
<keyword evidence="3" id="KW-1185">Reference proteome</keyword>
<feature type="region of interest" description="Disordered" evidence="1">
    <location>
        <begin position="166"/>
        <end position="194"/>
    </location>
</feature>
<gene>
    <name evidence="2" type="ORF">MKP09_06390</name>
</gene>
<dbReference type="Proteomes" id="UP001202248">
    <property type="component" value="Unassembled WGS sequence"/>
</dbReference>
<proteinExistence type="predicted"/>
<evidence type="ECO:0000313" key="2">
    <source>
        <dbReference type="EMBL" id="MCH5597560.1"/>
    </source>
</evidence>
<organism evidence="2 3">
    <name type="scientific">Niabella ginsengisoli</name>
    <dbReference type="NCBI Taxonomy" id="522298"/>
    <lineage>
        <taxon>Bacteria</taxon>
        <taxon>Pseudomonadati</taxon>
        <taxon>Bacteroidota</taxon>
        <taxon>Chitinophagia</taxon>
        <taxon>Chitinophagales</taxon>
        <taxon>Chitinophagaceae</taxon>
        <taxon>Niabella</taxon>
    </lineage>
</organism>
<dbReference type="EMBL" id="JAKWBL010000001">
    <property type="protein sequence ID" value="MCH5597560.1"/>
    <property type="molecule type" value="Genomic_DNA"/>
</dbReference>